<evidence type="ECO:0000256" key="2">
    <source>
        <dbReference type="ARBA" id="ARBA00022630"/>
    </source>
</evidence>
<dbReference type="InterPro" id="IPR029479">
    <property type="entry name" value="Nitroreductase"/>
</dbReference>
<sequence length="240" mass="25897">MSAPLLAPHRSIRTFQATPVPEETVQAVLAEAQRAPTDATAQMYSLIRVRDRQLRLAISRACGGLPPVEAAPEFFVVCADLARLAALLSLSGKPLGRFPAIGLHFATVDATLVAQRLMDAAEAAGLGVCPIGALVNGIEALPQLLGLPPLVVPAFGICMGFPAEDPPLRPRLPLSLVVHENRYRTPQPEELQQACQQMNPITRSGNWLAVLERYFAPSGIMEQRETPFRATLARQQLASI</sequence>
<dbReference type="GO" id="GO:0016491">
    <property type="term" value="F:oxidoreductase activity"/>
    <property type="evidence" value="ECO:0007669"/>
    <property type="project" value="UniProtKB-UniRule"/>
</dbReference>
<dbReference type="PANTHER" id="PTHR43425">
    <property type="entry name" value="OXYGEN-INSENSITIVE NADPH NITROREDUCTASE"/>
    <property type="match status" value="1"/>
</dbReference>
<dbReference type="InterPro" id="IPR016446">
    <property type="entry name" value="Flavin_OxRdtase_Frp"/>
</dbReference>
<evidence type="ECO:0000256" key="1">
    <source>
        <dbReference type="ARBA" id="ARBA00008366"/>
    </source>
</evidence>
<dbReference type="PANTHER" id="PTHR43425:SF2">
    <property type="entry name" value="OXYGEN-INSENSITIVE NADPH NITROREDUCTASE"/>
    <property type="match status" value="1"/>
</dbReference>
<evidence type="ECO:0000313" key="7">
    <source>
        <dbReference type="EMBL" id="KDA54757.1"/>
    </source>
</evidence>
<evidence type="ECO:0000256" key="4">
    <source>
        <dbReference type="ARBA" id="ARBA00023002"/>
    </source>
</evidence>
<keyword evidence="8" id="KW-1185">Reference proteome</keyword>
<protein>
    <recommendedName>
        <fullName evidence="6">Nitroreductase domain-containing protein</fullName>
    </recommendedName>
</protein>
<dbReference type="EMBL" id="JMFG01000005">
    <property type="protein sequence ID" value="KDA54757.1"/>
    <property type="molecule type" value="Genomic_DNA"/>
</dbReference>
<dbReference type="STRING" id="1312852.EG19_10050"/>
<organism evidence="7 8">
    <name type="scientific">Thermoanaerobaculum aquaticum</name>
    <dbReference type="NCBI Taxonomy" id="1312852"/>
    <lineage>
        <taxon>Bacteria</taxon>
        <taxon>Pseudomonadati</taxon>
        <taxon>Acidobacteriota</taxon>
        <taxon>Thermoanaerobaculia</taxon>
        <taxon>Thermoanaerobaculales</taxon>
        <taxon>Thermoanaerobaculaceae</taxon>
        <taxon>Thermoanaerobaculum</taxon>
    </lineage>
</organism>
<feature type="domain" description="Nitroreductase" evidence="6">
    <location>
        <begin position="9"/>
        <end position="160"/>
    </location>
</feature>
<dbReference type="SUPFAM" id="SSF55469">
    <property type="entry name" value="FMN-dependent nitroreductase-like"/>
    <property type="match status" value="1"/>
</dbReference>
<evidence type="ECO:0000259" key="6">
    <source>
        <dbReference type="Pfam" id="PF00881"/>
    </source>
</evidence>
<evidence type="ECO:0000313" key="8">
    <source>
        <dbReference type="Proteomes" id="UP000027284"/>
    </source>
</evidence>
<keyword evidence="3 5" id="KW-0288">FMN</keyword>
<dbReference type="RefSeq" id="WP_053334777.1">
    <property type="nucleotide sequence ID" value="NZ_JMFG01000005.1"/>
</dbReference>
<dbReference type="AlphaFoldDB" id="A0A062XQ61"/>
<accession>A0A062XQ61</accession>
<keyword evidence="2 5" id="KW-0285">Flavoprotein</keyword>
<dbReference type="InterPro" id="IPR000415">
    <property type="entry name" value="Nitroreductase-like"/>
</dbReference>
<dbReference type="Pfam" id="PF00881">
    <property type="entry name" value="Nitroreductase"/>
    <property type="match status" value="1"/>
</dbReference>
<evidence type="ECO:0000256" key="5">
    <source>
        <dbReference type="PIRNR" id="PIRNR005426"/>
    </source>
</evidence>
<name>A0A062XQ61_9BACT</name>
<comment type="similarity">
    <text evidence="1 5">Belongs to the flavin oxidoreductase frp family.</text>
</comment>
<keyword evidence="4 5" id="KW-0560">Oxidoreductase</keyword>
<reference evidence="7 8" key="1">
    <citation type="submission" date="2014-04" db="EMBL/GenBank/DDBJ databases">
        <title>The Genome Sequence of Thermoanaerobaculum aquaticum MP-01, The First Cultivated Group 23 Acidobacterium.</title>
        <authorList>
            <person name="Stamps B.W."/>
            <person name="Losey N.A."/>
            <person name="Lawson P.A."/>
            <person name="Stevenson B.S."/>
        </authorList>
    </citation>
    <scope>NUCLEOTIDE SEQUENCE [LARGE SCALE GENOMIC DNA]</scope>
    <source>
        <strain evidence="7 8">MP-01</strain>
    </source>
</reference>
<dbReference type="Proteomes" id="UP000027284">
    <property type="component" value="Unassembled WGS sequence"/>
</dbReference>
<comment type="caution">
    <text evidence="7">The sequence shown here is derived from an EMBL/GenBank/DDBJ whole genome shotgun (WGS) entry which is preliminary data.</text>
</comment>
<keyword evidence="5" id="KW-0521">NADP</keyword>
<dbReference type="PIRSF" id="PIRSF005426">
    <property type="entry name" value="Frp"/>
    <property type="match status" value="1"/>
</dbReference>
<proteinExistence type="inferred from homology"/>
<dbReference type="Gene3D" id="3.40.109.10">
    <property type="entry name" value="NADH Oxidase"/>
    <property type="match status" value="1"/>
</dbReference>
<evidence type="ECO:0000256" key="3">
    <source>
        <dbReference type="ARBA" id="ARBA00022643"/>
    </source>
</evidence>
<gene>
    <name evidence="7" type="ORF">EG19_10050</name>
</gene>
<dbReference type="OrthoDB" id="9782629at2"/>